<evidence type="ECO:0000259" key="9">
    <source>
        <dbReference type="PROSITE" id="PS50968"/>
    </source>
</evidence>
<dbReference type="FunCoup" id="E8QYN5">
    <property type="interactions" value="443"/>
</dbReference>
<comment type="similarity">
    <text evidence="2 7">Belongs to the 2-oxoacid dehydrogenase family.</text>
</comment>
<dbReference type="Proteomes" id="UP000008631">
    <property type="component" value="Chromosome"/>
</dbReference>
<dbReference type="GO" id="GO:0005737">
    <property type="term" value="C:cytoplasm"/>
    <property type="evidence" value="ECO:0007669"/>
    <property type="project" value="TreeGrafter"/>
</dbReference>
<dbReference type="InterPro" id="IPR000089">
    <property type="entry name" value="Biotin_lipoyl"/>
</dbReference>
<dbReference type="EMBL" id="CP002353">
    <property type="protein sequence ID" value="ADV61011.1"/>
    <property type="molecule type" value="Genomic_DNA"/>
</dbReference>
<feature type="region of interest" description="Disordered" evidence="8">
    <location>
        <begin position="111"/>
        <end position="146"/>
    </location>
</feature>
<keyword evidence="5 7" id="KW-0450">Lipoyl</keyword>
<dbReference type="KEGG" id="ipa:Isop_0416"/>
<evidence type="ECO:0000256" key="2">
    <source>
        <dbReference type="ARBA" id="ARBA00007317"/>
    </source>
</evidence>
<dbReference type="EC" id="2.3.1.-" evidence="7"/>
<dbReference type="GO" id="GO:0031405">
    <property type="term" value="F:lipoic acid binding"/>
    <property type="evidence" value="ECO:0007669"/>
    <property type="project" value="TreeGrafter"/>
</dbReference>
<dbReference type="OrthoDB" id="9805770at2"/>
<evidence type="ECO:0000313" key="12">
    <source>
        <dbReference type="Proteomes" id="UP000008631"/>
    </source>
</evidence>
<dbReference type="PANTHER" id="PTHR43178:SF5">
    <property type="entry name" value="LIPOAMIDE ACYLTRANSFERASE COMPONENT OF BRANCHED-CHAIN ALPHA-KETO ACID DEHYDROGENASE COMPLEX, MITOCHONDRIAL"/>
    <property type="match status" value="1"/>
</dbReference>
<dbReference type="STRING" id="575540.Isop_0416"/>
<accession>E8QYN5</accession>
<reference key="1">
    <citation type="submission" date="2010-11" db="EMBL/GenBank/DDBJ databases">
        <title>The complete sequence of chromosome of Isophaera pallida ATCC 43644.</title>
        <authorList>
            <consortium name="US DOE Joint Genome Institute (JGI-PGF)"/>
            <person name="Lucas S."/>
            <person name="Copeland A."/>
            <person name="Lapidus A."/>
            <person name="Bruce D."/>
            <person name="Goodwin L."/>
            <person name="Pitluck S."/>
            <person name="Kyrpides N."/>
            <person name="Mavromatis K."/>
            <person name="Pagani I."/>
            <person name="Ivanova N."/>
            <person name="Saunders E."/>
            <person name="Brettin T."/>
            <person name="Detter J.C."/>
            <person name="Han C."/>
            <person name="Tapia R."/>
            <person name="Land M."/>
            <person name="Hauser L."/>
            <person name="Markowitz V."/>
            <person name="Cheng J.-F."/>
            <person name="Hugenholtz P."/>
            <person name="Woyke T."/>
            <person name="Wu D."/>
            <person name="Eisen J.A."/>
        </authorList>
    </citation>
    <scope>NUCLEOTIDE SEQUENCE</scope>
    <source>
        <strain>ATCC 43644</strain>
    </source>
</reference>
<dbReference type="Gene3D" id="3.30.559.10">
    <property type="entry name" value="Chloramphenicol acetyltransferase-like domain"/>
    <property type="match status" value="1"/>
</dbReference>
<evidence type="ECO:0000256" key="4">
    <source>
        <dbReference type="ARBA" id="ARBA00022679"/>
    </source>
</evidence>
<feature type="region of interest" description="Disordered" evidence="8">
    <location>
        <begin position="83"/>
        <end position="102"/>
    </location>
</feature>
<dbReference type="InterPro" id="IPR003016">
    <property type="entry name" value="2-oxoA_DH_lipoyl-BS"/>
</dbReference>
<dbReference type="Pfam" id="PF00364">
    <property type="entry name" value="Biotin_lipoyl"/>
    <property type="match status" value="1"/>
</dbReference>
<dbReference type="SUPFAM" id="SSF52777">
    <property type="entry name" value="CoA-dependent acyltransferases"/>
    <property type="match status" value="1"/>
</dbReference>
<dbReference type="InterPro" id="IPR001078">
    <property type="entry name" value="2-oxoacid_DH_actylTfrase"/>
</dbReference>
<evidence type="ECO:0000259" key="10">
    <source>
        <dbReference type="PROSITE" id="PS51826"/>
    </source>
</evidence>
<proteinExistence type="inferred from homology"/>
<evidence type="ECO:0000256" key="7">
    <source>
        <dbReference type="RuleBase" id="RU003423"/>
    </source>
</evidence>
<dbReference type="eggNOG" id="COG0508">
    <property type="taxonomic scope" value="Bacteria"/>
</dbReference>
<evidence type="ECO:0000256" key="6">
    <source>
        <dbReference type="ARBA" id="ARBA00023315"/>
    </source>
</evidence>
<dbReference type="InterPro" id="IPR023213">
    <property type="entry name" value="CAT-like_dom_sf"/>
</dbReference>
<evidence type="ECO:0000313" key="11">
    <source>
        <dbReference type="EMBL" id="ADV61011.1"/>
    </source>
</evidence>
<dbReference type="SUPFAM" id="SSF51230">
    <property type="entry name" value="Single hybrid motif"/>
    <property type="match status" value="1"/>
</dbReference>
<comment type="subunit">
    <text evidence="3">Forms a 24-polypeptide structural core with octahedral symmetry.</text>
</comment>
<organism evidence="11 12">
    <name type="scientific">Isosphaera pallida (strain ATCC 43644 / DSM 9630 / IS1B)</name>
    <dbReference type="NCBI Taxonomy" id="575540"/>
    <lineage>
        <taxon>Bacteria</taxon>
        <taxon>Pseudomonadati</taxon>
        <taxon>Planctomycetota</taxon>
        <taxon>Planctomycetia</taxon>
        <taxon>Isosphaerales</taxon>
        <taxon>Isosphaeraceae</taxon>
        <taxon>Isosphaera</taxon>
    </lineage>
</organism>
<dbReference type="PROSITE" id="PS51826">
    <property type="entry name" value="PSBD"/>
    <property type="match status" value="1"/>
</dbReference>
<keyword evidence="4 7" id="KW-0808">Transferase</keyword>
<dbReference type="AlphaFoldDB" id="E8QYN5"/>
<keyword evidence="12" id="KW-1185">Reference proteome</keyword>
<sequence>MIFKLPELGEAVQEAELVAWRVNVGDVVRRGQPLMEVMTDKATMEVPAPFEGRITALKASPGHRVAVGEGVLSYQAVDTPTPVAQAAPVAPSARTETLSRTDAPPVVEVAHAAEPPPSNGTNRASTAPPPRPTASPSSPRKQAAPVVRRLARELGLDLDAIPASKTAEGIDRVRLEDLARVLRERAGAVAGSFPSGEPPVAKRDAAAVSSKARGGPAKRNEFGEPGQVIPYIGLRRKIGDRMVEAKRTIPHASYVEECDLTALVALRSQIKEAMIQRGVRLTYTPFIIKAVARALIDVPIMNATLDETAGRITLHNERHVGVAVSAPSGLVVPVLRHADRRPLPALCRDLERLSRAVRDGSITREDLTGGTFTVTSIGNIGGLFTAPILNIPQVGILGVGRIVRRPVYDDQDRIRPADLVYLSITFDHRVVDGAAAAEFGNAVVRHLSEPTLLLTEFDEPSRV</sequence>
<dbReference type="Gene3D" id="4.10.320.10">
    <property type="entry name" value="E3-binding domain"/>
    <property type="match status" value="1"/>
</dbReference>
<feature type="compositionally biased region" description="Low complexity" evidence="8">
    <location>
        <begin position="83"/>
        <end position="95"/>
    </location>
</feature>
<dbReference type="InParanoid" id="E8QYN5"/>
<dbReference type="InterPro" id="IPR011053">
    <property type="entry name" value="Single_hybrid_motif"/>
</dbReference>
<evidence type="ECO:0000256" key="3">
    <source>
        <dbReference type="ARBA" id="ARBA00011484"/>
    </source>
</evidence>
<dbReference type="FunFam" id="3.30.559.10:FF:000007">
    <property type="entry name" value="Dihydrolipoamide acetyltransferase component of pyruvate dehydrogenase complex"/>
    <property type="match status" value="1"/>
</dbReference>
<protein>
    <recommendedName>
        <fullName evidence="7">Dihydrolipoamide acetyltransferase component of pyruvate dehydrogenase complex</fullName>
        <ecNumber evidence="7">2.3.1.-</ecNumber>
    </recommendedName>
</protein>
<feature type="domain" description="Peripheral subunit-binding (PSBD)" evidence="10">
    <location>
        <begin position="142"/>
        <end position="182"/>
    </location>
</feature>
<dbReference type="Pfam" id="PF02817">
    <property type="entry name" value="E3_binding"/>
    <property type="match status" value="1"/>
</dbReference>
<dbReference type="PROSITE" id="PS00189">
    <property type="entry name" value="LIPOYL"/>
    <property type="match status" value="1"/>
</dbReference>
<dbReference type="InterPro" id="IPR050743">
    <property type="entry name" value="2-oxoacid_DH_E2_comp"/>
</dbReference>
<gene>
    <name evidence="11" type="ordered locus">Isop_0416</name>
</gene>
<dbReference type="PROSITE" id="PS50968">
    <property type="entry name" value="BIOTINYL_LIPOYL"/>
    <property type="match status" value="1"/>
</dbReference>
<keyword evidence="6 7" id="KW-0012">Acyltransferase</keyword>
<dbReference type="PANTHER" id="PTHR43178">
    <property type="entry name" value="DIHYDROLIPOAMIDE ACETYLTRANSFERASE COMPONENT OF PYRUVATE DEHYDROGENASE COMPLEX"/>
    <property type="match status" value="1"/>
</dbReference>
<dbReference type="RefSeq" id="WP_013563300.1">
    <property type="nucleotide sequence ID" value="NC_014962.1"/>
</dbReference>
<dbReference type="Pfam" id="PF00198">
    <property type="entry name" value="2-oxoacid_dh"/>
    <property type="match status" value="1"/>
</dbReference>
<dbReference type="InterPro" id="IPR036625">
    <property type="entry name" value="E3-bd_dom_sf"/>
</dbReference>
<evidence type="ECO:0000256" key="8">
    <source>
        <dbReference type="SAM" id="MobiDB-lite"/>
    </source>
</evidence>
<evidence type="ECO:0000256" key="1">
    <source>
        <dbReference type="ARBA" id="ARBA00001938"/>
    </source>
</evidence>
<evidence type="ECO:0000256" key="5">
    <source>
        <dbReference type="ARBA" id="ARBA00022823"/>
    </source>
</evidence>
<reference evidence="11 12" key="2">
    <citation type="journal article" date="2011" name="Stand. Genomic Sci.">
        <title>Complete genome sequence of Isosphaera pallida type strain (IS1B).</title>
        <authorList>
            <consortium name="US DOE Joint Genome Institute (JGI-PGF)"/>
            <person name="Goker M."/>
            <person name="Cleland D."/>
            <person name="Saunders E."/>
            <person name="Lapidus A."/>
            <person name="Nolan M."/>
            <person name="Lucas S."/>
            <person name="Hammon N."/>
            <person name="Deshpande S."/>
            <person name="Cheng J.F."/>
            <person name="Tapia R."/>
            <person name="Han C."/>
            <person name="Goodwin L."/>
            <person name="Pitluck S."/>
            <person name="Liolios K."/>
            <person name="Pagani I."/>
            <person name="Ivanova N."/>
            <person name="Mavromatis K."/>
            <person name="Pati A."/>
            <person name="Chen A."/>
            <person name="Palaniappan K."/>
            <person name="Land M."/>
            <person name="Hauser L."/>
            <person name="Chang Y.J."/>
            <person name="Jeffries C.D."/>
            <person name="Detter J.C."/>
            <person name="Beck B."/>
            <person name="Woyke T."/>
            <person name="Bristow J."/>
            <person name="Eisen J.A."/>
            <person name="Markowitz V."/>
            <person name="Hugenholtz P."/>
            <person name="Kyrpides N.C."/>
            <person name="Klenk H.P."/>
        </authorList>
    </citation>
    <scope>NUCLEOTIDE SEQUENCE [LARGE SCALE GENOMIC DNA]</scope>
    <source>
        <strain evidence="12">ATCC 43644 / DSM 9630 / IS1B</strain>
    </source>
</reference>
<dbReference type="GO" id="GO:0016407">
    <property type="term" value="F:acetyltransferase activity"/>
    <property type="evidence" value="ECO:0007669"/>
    <property type="project" value="TreeGrafter"/>
</dbReference>
<name>E8QYN5_ISOPI</name>
<feature type="domain" description="Lipoyl-binding" evidence="9">
    <location>
        <begin position="1"/>
        <end position="76"/>
    </location>
</feature>
<dbReference type="HOGENOM" id="CLU_016733_10_0_0"/>
<comment type="cofactor">
    <cofactor evidence="1 7">
        <name>(R)-lipoate</name>
        <dbReference type="ChEBI" id="CHEBI:83088"/>
    </cofactor>
</comment>
<dbReference type="InterPro" id="IPR004167">
    <property type="entry name" value="PSBD"/>
</dbReference>
<dbReference type="CDD" id="cd06849">
    <property type="entry name" value="lipoyl_domain"/>
    <property type="match status" value="1"/>
</dbReference>
<dbReference type="Gene3D" id="2.40.50.100">
    <property type="match status" value="1"/>
</dbReference>